<name>A0A1H7QBC6_9SPHI</name>
<sequence length="308" mass="33875">MLSKARLLTLISVVFYQFVVGQENQPRPAAGTAYVVPFQLTAYNNLSVRAVLNGRDSVDLMFHTAANAVTLTETAVGKLKTLHFDDSTEGIKSWGGEQSARLSSRNALQIGALTWENVPIWENTNSGQGTEGKFGIDLFENKVIEIDFERRVLVIDSSLPDESDGYEKLKLTIDGDYLFLTGICTIGEKKVAHKFLIHSGYGGAVLFDDEFVRANHIGEHLEIVGEQTLKDSYGNTLITKKAVLPALGIGRETLQDVPVGFFEGAIGRQKMSVIGGDVLKRFTLIIDARREYVYLKPNGLARSGYTPV</sequence>
<dbReference type="InterPro" id="IPR021109">
    <property type="entry name" value="Peptidase_aspartic_dom_sf"/>
</dbReference>
<protein>
    <submittedName>
        <fullName evidence="1">Aspartyl protease</fullName>
    </submittedName>
</protein>
<dbReference type="STRING" id="332977.SAMN05421740_105279"/>
<reference evidence="2" key="1">
    <citation type="submission" date="2016-10" db="EMBL/GenBank/DDBJ databases">
        <authorList>
            <person name="Varghese N."/>
            <person name="Submissions S."/>
        </authorList>
    </citation>
    <scope>NUCLEOTIDE SEQUENCE [LARGE SCALE GENOMIC DNA]</scope>
    <source>
        <strain evidence="2">Jip14</strain>
    </source>
</reference>
<dbReference type="GO" id="GO:0008233">
    <property type="term" value="F:peptidase activity"/>
    <property type="evidence" value="ECO:0007669"/>
    <property type="project" value="UniProtKB-KW"/>
</dbReference>
<dbReference type="OrthoDB" id="5166556at2"/>
<dbReference type="AlphaFoldDB" id="A0A1H7QBC6"/>
<gene>
    <name evidence="1" type="ORF">SAMN05421740_105279</name>
</gene>
<evidence type="ECO:0000313" key="2">
    <source>
        <dbReference type="Proteomes" id="UP000198916"/>
    </source>
</evidence>
<dbReference type="Proteomes" id="UP000198916">
    <property type="component" value="Unassembled WGS sequence"/>
</dbReference>
<dbReference type="RefSeq" id="WP_090606396.1">
    <property type="nucleotide sequence ID" value="NZ_FNZR01000005.1"/>
</dbReference>
<keyword evidence="1" id="KW-0645">Protease</keyword>
<dbReference type="Gene3D" id="2.40.70.10">
    <property type="entry name" value="Acid Proteases"/>
    <property type="match status" value="1"/>
</dbReference>
<organism evidence="1 2">
    <name type="scientific">Parapedobacter koreensis</name>
    <dbReference type="NCBI Taxonomy" id="332977"/>
    <lineage>
        <taxon>Bacteria</taxon>
        <taxon>Pseudomonadati</taxon>
        <taxon>Bacteroidota</taxon>
        <taxon>Sphingobacteriia</taxon>
        <taxon>Sphingobacteriales</taxon>
        <taxon>Sphingobacteriaceae</taxon>
        <taxon>Parapedobacter</taxon>
    </lineage>
</organism>
<dbReference type="GO" id="GO:0006508">
    <property type="term" value="P:proteolysis"/>
    <property type="evidence" value="ECO:0007669"/>
    <property type="project" value="UniProtKB-KW"/>
</dbReference>
<keyword evidence="1" id="KW-0378">Hydrolase</keyword>
<proteinExistence type="predicted"/>
<dbReference type="EMBL" id="FNZR01000005">
    <property type="protein sequence ID" value="SEL45273.1"/>
    <property type="molecule type" value="Genomic_DNA"/>
</dbReference>
<keyword evidence="2" id="KW-1185">Reference proteome</keyword>
<evidence type="ECO:0000313" key="1">
    <source>
        <dbReference type="EMBL" id="SEL45273.1"/>
    </source>
</evidence>
<accession>A0A1H7QBC6</accession>